<dbReference type="GeneID" id="25194588"/>
<protein>
    <submittedName>
        <fullName evidence="2">ATP synthase F0 subunit 8</fullName>
    </submittedName>
</protein>
<dbReference type="AlphaFoldDB" id="A0A0K0YD79"/>
<sequence>MPHLAPLHWMLMPLFIILLMYLQTVLMHSSSPILFSKNTNLPSSPPRSLNWK</sequence>
<dbReference type="CTD" id="4509"/>
<gene>
    <name evidence="2" type="primary">ATP8</name>
</gene>
<keyword evidence="1" id="KW-0472">Membrane</keyword>
<dbReference type="EMBL" id="KR534502">
    <property type="protein sequence ID" value="AKS48920.1"/>
    <property type="molecule type" value="Genomic_DNA"/>
</dbReference>
<keyword evidence="2" id="KW-0496">Mitochondrion</keyword>
<feature type="transmembrane region" description="Helical" evidence="1">
    <location>
        <begin position="6"/>
        <end position="27"/>
    </location>
</feature>
<keyword evidence="1" id="KW-1133">Transmembrane helix</keyword>
<keyword evidence="1" id="KW-0812">Transmembrane</keyword>
<evidence type="ECO:0000313" key="2">
    <source>
        <dbReference type="EMBL" id="AKS48920.1"/>
    </source>
</evidence>
<proteinExistence type="predicted"/>
<reference evidence="2" key="1">
    <citation type="journal article" date="2015" name="Sci. Rep.">
        <title>The making of a branching annelid: an analysis of complete mitochondrial genome and ribosomal data of Ramisyllis multicaudata.</title>
        <authorList>
            <person name="Aguado M.T."/>
            <person name="Glasby C.J."/>
            <person name="Schroeder P.C."/>
            <person name="Weigert A."/>
            <person name="Bleidorn C."/>
        </authorList>
    </citation>
    <scope>NUCLEOTIDE SEQUENCE</scope>
</reference>
<geneLocation type="mitochondrion" evidence="2"/>
<organism evidence="2">
    <name type="scientific">Ramisyllis multicaudata</name>
    <name type="common">Polychaete worm</name>
    <dbReference type="NCBI Taxonomy" id="1166726"/>
    <lineage>
        <taxon>Eukaryota</taxon>
        <taxon>Metazoa</taxon>
        <taxon>Spiralia</taxon>
        <taxon>Lophotrochozoa</taxon>
        <taxon>Annelida</taxon>
        <taxon>Polychaeta</taxon>
        <taxon>Errantia</taxon>
        <taxon>Phyllodocida</taxon>
        <taxon>Syllidae</taxon>
        <taxon>Ramisyllis</taxon>
    </lineage>
</organism>
<evidence type="ECO:0000256" key="1">
    <source>
        <dbReference type="SAM" id="Phobius"/>
    </source>
</evidence>
<dbReference type="RefSeq" id="YP_009162054.1">
    <property type="nucleotide sequence ID" value="NC_027699.1"/>
</dbReference>
<accession>A0A0K0YD79</accession>
<name>A0A0K0YD79_RAMMU</name>